<dbReference type="InterPro" id="IPR013538">
    <property type="entry name" value="ASHA1/2-like_C"/>
</dbReference>
<keyword evidence="4" id="KW-1185">Reference proteome</keyword>
<dbReference type="OrthoDB" id="8117292at2"/>
<evidence type="ECO:0000313" key="3">
    <source>
        <dbReference type="EMBL" id="PRX64343.1"/>
    </source>
</evidence>
<dbReference type="Pfam" id="PF08327">
    <property type="entry name" value="AHSA1"/>
    <property type="match status" value="1"/>
</dbReference>
<dbReference type="AlphaFoldDB" id="A0A2T0MYM3"/>
<accession>A0A2T0MYM3</accession>
<reference evidence="3 4" key="1">
    <citation type="submission" date="2018-03" db="EMBL/GenBank/DDBJ databases">
        <title>Genomic Encyclopedia of Type Strains, Phase III (KMG-III): the genomes of soil and plant-associated and newly described type strains.</title>
        <authorList>
            <person name="Whitman W."/>
        </authorList>
    </citation>
    <scope>NUCLEOTIDE SEQUENCE [LARGE SCALE GENOMIC DNA]</scope>
    <source>
        <strain evidence="3 4">CGMCC 4.7104</strain>
    </source>
</reference>
<dbReference type="SUPFAM" id="SSF55961">
    <property type="entry name" value="Bet v1-like"/>
    <property type="match status" value="1"/>
</dbReference>
<gene>
    <name evidence="3" type="ORF">B0I32_109272</name>
</gene>
<organism evidence="3 4">
    <name type="scientific">Nonomuraea fuscirosea</name>
    <dbReference type="NCBI Taxonomy" id="1291556"/>
    <lineage>
        <taxon>Bacteria</taxon>
        <taxon>Bacillati</taxon>
        <taxon>Actinomycetota</taxon>
        <taxon>Actinomycetes</taxon>
        <taxon>Streptosporangiales</taxon>
        <taxon>Streptosporangiaceae</taxon>
        <taxon>Nonomuraea</taxon>
    </lineage>
</organism>
<evidence type="ECO:0000256" key="1">
    <source>
        <dbReference type="ARBA" id="ARBA00006817"/>
    </source>
</evidence>
<proteinExistence type="inferred from homology"/>
<dbReference type="CDD" id="cd08899">
    <property type="entry name" value="SRPBCC_CalC_Aha1-like_6"/>
    <property type="match status" value="1"/>
</dbReference>
<comment type="similarity">
    <text evidence="1">Belongs to the AHA1 family.</text>
</comment>
<evidence type="ECO:0000259" key="2">
    <source>
        <dbReference type="Pfam" id="PF08327"/>
    </source>
</evidence>
<comment type="caution">
    <text evidence="3">The sequence shown here is derived from an EMBL/GenBank/DDBJ whole genome shotgun (WGS) entry which is preliminary data.</text>
</comment>
<dbReference type="Proteomes" id="UP000238312">
    <property type="component" value="Unassembled WGS sequence"/>
</dbReference>
<dbReference type="RefSeq" id="WP_106242541.1">
    <property type="nucleotide sequence ID" value="NZ_JBFAIB010000017.1"/>
</dbReference>
<dbReference type="InterPro" id="IPR023393">
    <property type="entry name" value="START-like_dom_sf"/>
</dbReference>
<dbReference type="Gene3D" id="3.30.530.20">
    <property type="match status" value="1"/>
</dbReference>
<dbReference type="EMBL" id="PVNG01000009">
    <property type="protein sequence ID" value="PRX64343.1"/>
    <property type="molecule type" value="Genomic_DNA"/>
</dbReference>
<protein>
    <submittedName>
        <fullName evidence="3">Uncharacterized protein YndB with AHSA1/START domain</fullName>
    </submittedName>
</protein>
<feature type="domain" description="Activator of Hsp90 ATPase homologue 1/2-like C-terminal" evidence="2">
    <location>
        <begin position="27"/>
        <end position="140"/>
    </location>
</feature>
<name>A0A2T0MYM3_9ACTN</name>
<sequence length="168" mass="19076">MSPSPIPTGRLFRTEEGSDLVLTRTFRAPAEDVWASITESDRTARWFGPWEGDAAPGNTIKVQLRYEEQMPWYDMRIDACEPPRRLAISSLDDAGAWHLELLLTEQEGVTELRFVQHLESEDGIGDIGPGWEYYLDLLVASRDGSPAPGFDAYYPSMQDYFTRLRDDA</sequence>
<evidence type="ECO:0000313" key="4">
    <source>
        <dbReference type="Proteomes" id="UP000238312"/>
    </source>
</evidence>